<evidence type="ECO:0008006" key="3">
    <source>
        <dbReference type="Google" id="ProtNLM"/>
    </source>
</evidence>
<dbReference type="OMA" id="CANTGSK"/>
<keyword evidence="2" id="KW-1185">Reference proteome</keyword>
<sequence>MEDNNFTLINHPDCATRISQHFRQGDTTTDLTWTNKPKSIAWELGADKWGSDHFPIFLRLRGHARQSVKYATSVVYWDRFRDTLEATLVDTLYDEPDETRLEQLLQTINKAKRLATRQFYVTEGSPAPDVHLANLWSQNAWMHCANTGSKGNRLGSAFASTLQWLRHAIMRLSLPWRGGETYACVLMVL</sequence>
<organism evidence="1 2">
    <name type="scientific">Haemaphysalis longicornis</name>
    <name type="common">Bush tick</name>
    <dbReference type="NCBI Taxonomy" id="44386"/>
    <lineage>
        <taxon>Eukaryota</taxon>
        <taxon>Metazoa</taxon>
        <taxon>Ecdysozoa</taxon>
        <taxon>Arthropoda</taxon>
        <taxon>Chelicerata</taxon>
        <taxon>Arachnida</taxon>
        <taxon>Acari</taxon>
        <taxon>Parasitiformes</taxon>
        <taxon>Ixodida</taxon>
        <taxon>Ixodoidea</taxon>
        <taxon>Ixodidae</taxon>
        <taxon>Haemaphysalinae</taxon>
        <taxon>Haemaphysalis</taxon>
    </lineage>
</organism>
<comment type="caution">
    <text evidence="1">The sequence shown here is derived from an EMBL/GenBank/DDBJ whole genome shotgun (WGS) entry which is preliminary data.</text>
</comment>
<name>A0A9J6GIZ4_HAELO</name>
<dbReference type="OrthoDB" id="6488267at2759"/>
<gene>
    <name evidence="1" type="ORF">HPB48_015436</name>
</gene>
<accession>A0A9J6GIZ4</accession>
<dbReference type="EMBL" id="JABSTR010000007">
    <property type="protein sequence ID" value="KAH9375461.1"/>
    <property type="molecule type" value="Genomic_DNA"/>
</dbReference>
<protein>
    <recommendedName>
        <fullName evidence="3">Endonuclease/exonuclease/phosphatase domain-containing protein</fullName>
    </recommendedName>
</protein>
<dbReference type="InterPro" id="IPR036691">
    <property type="entry name" value="Endo/exonu/phosph_ase_sf"/>
</dbReference>
<dbReference type="AlphaFoldDB" id="A0A9J6GIZ4"/>
<reference evidence="1 2" key="1">
    <citation type="journal article" date="2020" name="Cell">
        <title>Large-Scale Comparative Analyses of Tick Genomes Elucidate Their Genetic Diversity and Vector Capacities.</title>
        <authorList>
            <consortium name="Tick Genome and Microbiome Consortium (TIGMIC)"/>
            <person name="Jia N."/>
            <person name="Wang J."/>
            <person name="Shi W."/>
            <person name="Du L."/>
            <person name="Sun Y."/>
            <person name="Zhan W."/>
            <person name="Jiang J.F."/>
            <person name="Wang Q."/>
            <person name="Zhang B."/>
            <person name="Ji P."/>
            <person name="Bell-Sakyi L."/>
            <person name="Cui X.M."/>
            <person name="Yuan T.T."/>
            <person name="Jiang B.G."/>
            <person name="Yang W.F."/>
            <person name="Lam T.T."/>
            <person name="Chang Q.C."/>
            <person name="Ding S.J."/>
            <person name="Wang X.J."/>
            <person name="Zhu J.G."/>
            <person name="Ruan X.D."/>
            <person name="Zhao L."/>
            <person name="Wei J.T."/>
            <person name="Ye R.Z."/>
            <person name="Que T.C."/>
            <person name="Du C.H."/>
            <person name="Zhou Y.H."/>
            <person name="Cheng J.X."/>
            <person name="Dai P.F."/>
            <person name="Guo W.B."/>
            <person name="Han X.H."/>
            <person name="Huang E.J."/>
            <person name="Li L.F."/>
            <person name="Wei W."/>
            <person name="Gao Y.C."/>
            <person name="Liu J.Z."/>
            <person name="Shao H.Z."/>
            <person name="Wang X."/>
            <person name="Wang C.C."/>
            <person name="Yang T.C."/>
            <person name="Huo Q.B."/>
            <person name="Li W."/>
            <person name="Chen H.Y."/>
            <person name="Chen S.E."/>
            <person name="Zhou L.G."/>
            <person name="Ni X.B."/>
            <person name="Tian J.H."/>
            <person name="Sheng Y."/>
            <person name="Liu T."/>
            <person name="Pan Y.S."/>
            <person name="Xia L.Y."/>
            <person name="Li J."/>
            <person name="Zhao F."/>
            <person name="Cao W.C."/>
        </authorList>
    </citation>
    <scope>NUCLEOTIDE SEQUENCE [LARGE SCALE GENOMIC DNA]</scope>
    <source>
        <strain evidence="1">HaeL-2018</strain>
    </source>
</reference>
<proteinExistence type="predicted"/>
<dbReference type="Proteomes" id="UP000821853">
    <property type="component" value="Chromosome 5"/>
</dbReference>
<evidence type="ECO:0000313" key="2">
    <source>
        <dbReference type="Proteomes" id="UP000821853"/>
    </source>
</evidence>
<evidence type="ECO:0000313" key="1">
    <source>
        <dbReference type="EMBL" id="KAH9375461.1"/>
    </source>
</evidence>
<dbReference type="Gene3D" id="3.60.10.10">
    <property type="entry name" value="Endonuclease/exonuclease/phosphatase"/>
    <property type="match status" value="1"/>
</dbReference>
<dbReference type="VEuPathDB" id="VectorBase:HLOH_060632"/>